<name>A0AAD9XH12_9ROSI</name>
<accession>A0AAD9XH12</accession>
<gene>
    <name evidence="1" type="ORF">Ddye_005711</name>
</gene>
<protein>
    <submittedName>
        <fullName evidence="1">Uncharacterized protein</fullName>
    </submittedName>
</protein>
<proteinExistence type="predicted"/>
<dbReference type="Proteomes" id="UP001280121">
    <property type="component" value="Unassembled WGS sequence"/>
</dbReference>
<dbReference type="EMBL" id="JANJYI010000002">
    <property type="protein sequence ID" value="KAK2659178.1"/>
    <property type="molecule type" value="Genomic_DNA"/>
</dbReference>
<keyword evidence="2" id="KW-1185">Reference proteome</keyword>
<evidence type="ECO:0000313" key="2">
    <source>
        <dbReference type="Proteomes" id="UP001280121"/>
    </source>
</evidence>
<reference evidence="1" key="1">
    <citation type="journal article" date="2023" name="Plant J.">
        <title>Genome sequences and population genomics provide insights into the demographic history, inbreeding, and mutation load of two 'living fossil' tree species of Dipteronia.</title>
        <authorList>
            <person name="Feng Y."/>
            <person name="Comes H.P."/>
            <person name="Chen J."/>
            <person name="Zhu S."/>
            <person name="Lu R."/>
            <person name="Zhang X."/>
            <person name="Li P."/>
            <person name="Qiu J."/>
            <person name="Olsen K.M."/>
            <person name="Qiu Y."/>
        </authorList>
    </citation>
    <scope>NUCLEOTIDE SEQUENCE</scope>
    <source>
        <strain evidence="1">KIB01</strain>
    </source>
</reference>
<comment type="caution">
    <text evidence="1">The sequence shown here is derived from an EMBL/GenBank/DDBJ whole genome shotgun (WGS) entry which is preliminary data.</text>
</comment>
<organism evidence="1 2">
    <name type="scientific">Dipteronia dyeriana</name>
    <dbReference type="NCBI Taxonomy" id="168575"/>
    <lineage>
        <taxon>Eukaryota</taxon>
        <taxon>Viridiplantae</taxon>
        <taxon>Streptophyta</taxon>
        <taxon>Embryophyta</taxon>
        <taxon>Tracheophyta</taxon>
        <taxon>Spermatophyta</taxon>
        <taxon>Magnoliopsida</taxon>
        <taxon>eudicotyledons</taxon>
        <taxon>Gunneridae</taxon>
        <taxon>Pentapetalae</taxon>
        <taxon>rosids</taxon>
        <taxon>malvids</taxon>
        <taxon>Sapindales</taxon>
        <taxon>Sapindaceae</taxon>
        <taxon>Hippocastanoideae</taxon>
        <taxon>Acereae</taxon>
        <taxon>Dipteronia</taxon>
    </lineage>
</organism>
<evidence type="ECO:0000313" key="1">
    <source>
        <dbReference type="EMBL" id="KAK2659178.1"/>
    </source>
</evidence>
<dbReference type="AlphaFoldDB" id="A0AAD9XH12"/>
<sequence>MIHLDIFLRYFDGKTYFTVEQWKSSKDQKLAFIEREITSKDQIIREVREEMKNKDNSIACAMVEKELWVMDKFKKSPVYDAVMYIKHHNGMKAA</sequence>